<dbReference type="Proteomes" id="UP000024635">
    <property type="component" value="Unassembled WGS sequence"/>
</dbReference>
<name>A0A016SK23_9BILA</name>
<dbReference type="AlphaFoldDB" id="A0A016SK23"/>
<evidence type="ECO:0000313" key="1">
    <source>
        <dbReference type="EMBL" id="EYB90654.1"/>
    </source>
</evidence>
<protein>
    <submittedName>
        <fullName evidence="1">Uncharacterized protein</fullName>
    </submittedName>
</protein>
<keyword evidence="2" id="KW-1185">Reference proteome</keyword>
<dbReference type="EMBL" id="JARK01001553">
    <property type="protein sequence ID" value="EYB90654.1"/>
    <property type="molecule type" value="Genomic_DNA"/>
</dbReference>
<accession>A0A016SK23</accession>
<gene>
    <name evidence="1" type="primary">Acey_s0217.g2409</name>
    <name evidence="1" type="ORF">Y032_0217g2409</name>
</gene>
<reference evidence="2" key="1">
    <citation type="journal article" date="2015" name="Nat. Genet.">
        <title>The genome and transcriptome of the zoonotic hookworm Ancylostoma ceylanicum identify infection-specific gene families.</title>
        <authorList>
            <person name="Schwarz E.M."/>
            <person name="Hu Y."/>
            <person name="Antoshechkin I."/>
            <person name="Miller M.M."/>
            <person name="Sternberg P.W."/>
            <person name="Aroian R.V."/>
        </authorList>
    </citation>
    <scope>NUCLEOTIDE SEQUENCE</scope>
    <source>
        <strain evidence="2">HY135</strain>
    </source>
</reference>
<evidence type="ECO:0000313" key="2">
    <source>
        <dbReference type="Proteomes" id="UP000024635"/>
    </source>
</evidence>
<sequence>MLLTALLAKVSKRSPSSEPAMGASKCNLSDRLHFDAPIAGSEGGDPTETLPNNIVSPLRSYACEVLENFAPHRSQTEASVV</sequence>
<proteinExistence type="predicted"/>
<organism evidence="1 2">
    <name type="scientific">Ancylostoma ceylanicum</name>
    <dbReference type="NCBI Taxonomy" id="53326"/>
    <lineage>
        <taxon>Eukaryota</taxon>
        <taxon>Metazoa</taxon>
        <taxon>Ecdysozoa</taxon>
        <taxon>Nematoda</taxon>
        <taxon>Chromadorea</taxon>
        <taxon>Rhabditida</taxon>
        <taxon>Rhabditina</taxon>
        <taxon>Rhabditomorpha</taxon>
        <taxon>Strongyloidea</taxon>
        <taxon>Ancylostomatidae</taxon>
        <taxon>Ancylostomatinae</taxon>
        <taxon>Ancylostoma</taxon>
    </lineage>
</organism>
<comment type="caution">
    <text evidence="1">The sequence shown here is derived from an EMBL/GenBank/DDBJ whole genome shotgun (WGS) entry which is preliminary data.</text>
</comment>